<dbReference type="InterPro" id="IPR052808">
    <property type="entry name" value="GPCR_Mth-like"/>
</dbReference>
<protein>
    <submittedName>
        <fullName evidence="3">Uncharacterized protein</fullName>
    </submittedName>
</protein>
<keyword evidence="1" id="KW-0812">Transmembrane</keyword>
<evidence type="ECO:0000313" key="3">
    <source>
        <dbReference type="EMBL" id="KAL1132460.1"/>
    </source>
</evidence>
<gene>
    <name evidence="3" type="ORF">AAG570_010415</name>
</gene>
<feature type="transmembrane region" description="Helical" evidence="1">
    <location>
        <begin position="148"/>
        <end position="170"/>
    </location>
</feature>
<accession>A0ABD0YMR8</accession>
<keyword evidence="1" id="KW-0472">Membrane</keyword>
<keyword evidence="4" id="KW-1185">Reference proteome</keyword>
<reference evidence="3 4" key="1">
    <citation type="submission" date="2024-07" db="EMBL/GenBank/DDBJ databases">
        <title>Chromosome-level genome assembly of the water stick insect Ranatra chinensis (Heteroptera: Nepidae).</title>
        <authorList>
            <person name="Liu X."/>
        </authorList>
    </citation>
    <scope>NUCLEOTIDE SEQUENCE [LARGE SCALE GENOMIC DNA]</scope>
    <source>
        <strain evidence="3">Cailab_2021Rc</strain>
        <tissue evidence="3">Muscle</tissue>
    </source>
</reference>
<feature type="chain" id="PRO_5044826233" evidence="2">
    <location>
        <begin position="19"/>
        <end position="217"/>
    </location>
</feature>
<dbReference type="PANTHER" id="PTHR46953:SF1">
    <property type="entry name" value="G-PROTEIN COUPLED RECEPTOR MTH-LIKE 1-RELATED"/>
    <property type="match status" value="1"/>
</dbReference>
<dbReference type="Gene3D" id="1.20.1070.10">
    <property type="entry name" value="Rhodopsin 7-helix transmembrane proteins"/>
    <property type="match status" value="1"/>
</dbReference>
<proteinExistence type="predicted"/>
<dbReference type="Proteomes" id="UP001558652">
    <property type="component" value="Unassembled WGS sequence"/>
</dbReference>
<feature type="transmembrane region" description="Helical" evidence="1">
    <location>
        <begin position="190"/>
        <end position="214"/>
    </location>
</feature>
<dbReference type="AlphaFoldDB" id="A0ABD0YMR8"/>
<feature type="signal peptide" evidence="2">
    <location>
        <begin position="1"/>
        <end position="18"/>
    </location>
</feature>
<keyword evidence="2" id="KW-0732">Signal</keyword>
<dbReference type="EMBL" id="JBFDAA010000005">
    <property type="protein sequence ID" value="KAL1132460.1"/>
    <property type="molecule type" value="Genomic_DNA"/>
</dbReference>
<evidence type="ECO:0000256" key="2">
    <source>
        <dbReference type="SAM" id="SignalP"/>
    </source>
</evidence>
<organism evidence="3 4">
    <name type="scientific">Ranatra chinensis</name>
    <dbReference type="NCBI Taxonomy" id="642074"/>
    <lineage>
        <taxon>Eukaryota</taxon>
        <taxon>Metazoa</taxon>
        <taxon>Ecdysozoa</taxon>
        <taxon>Arthropoda</taxon>
        <taxon>Hexapoda</taxon>
        <taxon>Insecta</taxon>
        <taxon>Pterygota</taxon>
        <taxon>Neoptera</taxon>
        <taxon>Paraneoptera</taxon>
        <taxon>Hemiptera</taxon>
        <taxon>Heteroptera</taxon>
        <taxon>Panheteroptera</taxon>
        <taxon>Nepomorpha</taxon>
        <taxon>Nepidae</taxon>
        <taxon>Ranatrinae</taxon>
        <taxon>Ranatra</taxon>
    </lineage>
</organism>
<dbReference type="PANTHER" id="PTHR46953">
    <property type="entry name" value="G-PROTEIN COUPLED RECEPTOR MTH-LIKE 1-RELATED"/>
    <property type="match status" value="1"/>
</dbReference>
<name>A0ABD0YMR8_9HEMI</name>
<evidence type="ECO:0000256" key="1">
    <source>
        <dbReference type="SAM" id="Phobius"/>
    </source>
</evidence>
<comment type="caution">
    <text evidence="3">The sequence shown here is derived from an EMBL/GenBank/DDBJ whole genome shotgun (WGS) entry which is preliminary data.</text>
</comment>
<sequence>MRPTTAAVVLCGLAAANALAVRKCCKRGMGPGDNGTCVARPPGSAPFEAPPVFRAPGVLASTAPPITILYGRPQCPPDFDLFHLYNRTDGDGPIYLMEDGSLLILKHHEWVNSSMYCLESVDGLVDPVICMESFDQEYEEEMETAMNVYPVGMLVSLPFLLATFFVYGLVPELRNFYGMTVMSHVSNLFIAYLILVVVQLGTDVLPMIVCISFGEPF</sequence>
<keyword evidence="1" id="KW-1133">Transmembrane helix</keyword>
<evidence type="ECO:0000313" key="4">
    <source>
        <dbReference type="Proteomes" id="UP001558652"/>
    </source>
</evidence>